<proteinExistence type="predicted"/>
<dbReference type="GO" id="GO:0016746">
    <property type="term" value="F:acyltransferase activity"/>
    <property type="evidence" value="ECO:0007669"/>
    <property type="project" value="UniProtKB-KW"/>
</dbReference>
<evidence type="ECO:0000313" key="5">
    <source>
        <dbReference type="Proteomes" id="UP001596378"/>
    </source>
</evidence>
<keyword evidence="5" id="KW-1185">Reference proteome</keyword>
<dbReference type="SUPFAM" id="SSF55729">
    <property type="entry name" value="Acyl-CoA N-acyltransferases (Nat)"/>
    <property type="match status" value="1"/>
</dbReference>
<dbReference type="RefSeq" id="WP_378052456.1">
    <property type="nucleotide sequence ID" value="NZ_JBHMDN010000055.1"/>
</dbReference>
<keyword evidence="1 4" id="KW-0808">Transferase</keyword>
<gene>
    <name evidence="4" type="ORF">ACFQMJ_08995</name>
</gene>
<dbReference type="EMBL" id="JBHTAI010000005">
    <property type="protein sequence ID" value="MFC7148658.1"/>
    <property type="molecule type" value="Genomic_DNA"/>
</dbReference>
<evidence type="ECO:0000313" key="4">
    <source>
        <dbReference type="EMBL" id="MFC7148658.1"/>
    </source>
</evidence>
<evidence type="ECO:0000259" key="3">
    <source>
        <dbReference type="PROSITE" id="PS51186"/>
    </source>
</evidence>
<dbReference type="InterPro" id="IPR016181">
    <property type="entry name" value="Acyl_CoA_acyltransferase"/>
</dbReference>
<name>A0ABW2F691_9BACL</name>
<evidence type="ECO:0000256" key="2">
    <source>
        <dbReference type="ARBA" id="ARBA00023315"/>
    </source>
</evidence>
<sequence>MIRWRRFRDDKAIVELVRTQLVPISPWQHPRDRRLHTDIVRRLRKGATLVASRTNRSPAIGFLHMEFRGSKLFIDLLAVDPRHQNKKLGTALMARAEAYGRSRGCTAAYVFVDELNYRALRFYRRLGYAAFSAVPSLQAVELVKSL</sequence>
<dbReference type="Pfam" id="PF00583">
    <property type="entry name" value="Acetyltransf_1"/>
    <property type="match status" value="1"/>
</dbReference>
<protein>
    <submittedName>
        <fullName evidence="4">GNAT family N-acetyltransferase</fullName>
        <ecNumber evidence="4">2.3.1.-</ecNumber>
    </submittedName>
</protein>
<feature type="domain" description="N-acetyltransferase" evidence="3">
    <location>
        <begin position="1"/>
        <end position="146"/>
    </location>
</feature>
<evidence type="ECO:0000256" key="1">
    <source>
        <dbReference type="ARBA" id="ARBA00022679"/>
    </source>
</evidence>
<organism evidence="4 5">
    <name type="scientific">Cohnella cellulosilytica</name>
    <dbReference type="NCBI Taxonomy" id="986710"/>
    <lineage>
        <taxon>Bacteria</taxon>
        <taxon>Bacillati</taxon>
        <taxon>Bacillota</taxon>
        <taxon>Bacilli</taxon>
        <taxon>Bacillales</taxon>
        <taxon>Paenibacillaceae</taxon>
        <taxon>Cohnella</taxon>
    </lineage>
</organism>
<comment type="caution">
    <text evidence="4">The sequence shown here is derived from an EMBL/GenBank/DDBJ whole genome shotgun (WGS) entry which is preliminary data.</text>
</comment>
<dbReference type="InterPro" id="IPR000182">
    <property type="entry name" value="GNAT_dom"/>
</dbReference>
<dbReference type="EC" id="2.3.1.-" evidence="4"/>
<accession>A0ABW2F691</accession>
<dbReference type="Gene3D" id="3.40.630.30">
    <property type="match status" value="1"/>
</dbReference>
<dbReference type="Proteomes" id="UP001596378">
    <property type="component" value="Unassembled WGS sequence"/>
</dbReference>
<dbReference type="PROSITE" id="PS51186">
    <property type="entry name" value="GNAT"/>
    <property type="match status" value="1"/>
</dbReference>
<keyword evidence="2 4" id="KW-0012">Acyltransferase</keyword>
<dbReference type="PANTHER" id="PTHR43072:SF23">
    <property type="entry name" value="UPF0039 PROTEIN C11D3.02C"/>
    <property type="match status" value="1"/>
</dbReference>
<reference evidence="5" key="1">
    <citation type="journal article" date="2019" name="Int. J. Syst. Evol. Microbiol.">
        <title>The Global Catalogue of Microorganisms (GCM) 10K type strain sequencing project: providing services to taxonomists for standard genome sequencing and annotation.</title>
        <authorList>
            <consortium name="The Broad Institute Genomics Platform"/>
            <consortium name="The Broad Institute Genome Sequencing Center for Infectious Disease"/>
            <person name="Wu L."/>
            <person name="Ma J."/>
        </authorList>
    </citation>
    <scope>NUCLEOTIDE SEQUENCE [LARGE SCALE GENOMIC DNA]</scope>
    <source>
        <strain evidence="5">KCTC 12907</strain>
    </source>
</reference>
<dbReference type="PANTHER" id="PTHR43072">
    <property type="entry name" value="N-ACETYLTRANSFERASE"/>
    <property type="match status" value="1"/>
</dbReference>
<dbReference type="CDD" id="cd04301">
    <property type="entry name" value="NAT_SF"/>
    <property type="match status" value="1"/>
</dbReference>